<comment type="similarity">
    <text evidence="2 8">Belongs to the membrane magnesium transporter (TC 1.A.67) family.</text>
</comment>
<evidence type="ECO:0000256" key="3">
    <source>
        <dbReference type="ARBA" id="ARBA00011276"/>
    </source>
</evidence>
<evidence type="ECO:0000256" key="7">
    <source>
        <dbReference type="ARBA" id="ARBA00023136"/>
    </source>
</evidence>
<accession>A0AAJ7E2W5</accession>
<protein>
    <recommendedName>
        <fullName evidence="8">Membrane magnesium transporter</fullName>
    </recommendedName>
</protein>
<dbReference type="PANTHER" id="PTHR21181:SF7">
    <property type="entry name" value="ER MEMBRANE PROTEIN COMPLEX SUBUNIT 5"/>
    <property type="match status" value="1"/>
</dbReference>
<dbReference type="GO" id="GO:0005886">
    <property type="term" value="C:plasma membrane"/>
    <property type="evidence" value="ECO:0007669"/>
    <property type="project" value="TreeGrafter"/>
</dbReference>
<keyword evidence="8" id="KW-0813">Transport</keyword>
<dbReference type="Proteomes" id="UP000695007">
    <property type="component" value="Unplaced"/>
</dbReference>
<comment type="subcellular location">
    <subcellularLocation>
        <location evidence="1">Endoplasmic reticulum membrane</location>
        <topology evidence="1">Multi-pass membrane protein</topology>
    </subcellularLocation>
    <subcellularLocation>
        <location evidence="8">Golgi apparatus membrane</location>
        <topology evidence="8">Multi-pass membrane protein</topology>
    </subcellularLocation>
    <subcellularLocation>
        <location evidence="8">Early endosome membrane</location>
        <topology evidence="8">Multi-pass membrane protein</topology>
    </subcellularLocation>
</comment>
<dbReference type="Pfam" id="PF10270">
    <property type="entry name" value="MMgT"/>
    <property type="match status" value="1"/>
</dbReference>
<keyword evidence="8" id="KW-0460">Magnesium</keyword>
<dbReference type="RefSeq" id="XP_011505857.1">
    <property type="nucleotide sequence ID" value="XM_011507555.1"/>
</dbReference>
<organism evidence="10 11">
    <name type="scientific">Ceratosolen solmsi marchali</name>
    <dbReference type="NCBI Taxonomy" id="326594"/>
    <lineage>
        <taxon>Eukaryota</taxon>
        <taxon>Metazoa</taxon>
        <taxon>Ecdysozoa</taxon>
        <taxon>Arthropoda</taxon>
        <taxon>Hexapoda</taxon>
        <taxon>Insecta</taxon>
        <taxon>Pterygota</taxon>
        <taxon>Neoptera</taxon>
        <taxon>Endopterygota</taxon>
        <taxon>Hymenoptera</taxon>
        <taxon>Apocrita</taxon>
        <taxon>Proctotrupomorpha</taxon>
        <taxon>Chalcidoidea</taxon>
        <taxon>Agaonidae</taxon>
        <taxon>Agaoninae</taxon>
        <taxon>Ceratosolen</taxon>
    </lineage>
</organism>
<comment type="subunit">
    <text evidence="3">Component of the ER membrane protein complex (EMC).</text>
</comment>
<comment type="caution">
    <text evidence="8">Lacks conserved residue(s) required for the propagation of feature annotation.</text>
</comment>
<dbReference type="GO" id="GO:0000139">
    <property type="term" value="C:Golgi membrane"/>
    <property type="evidence" value="ECO:0007669"/>
    <property type="project" value="UniProtKB-SubCell"/>
</dbReference>
<keyword evidence="8" id="KW-0967">Endosome</keyword>
<evidence type="ECO:0000256" key="6">
    <source>
        <dbReference type="ARBA" id="ARBA00022989"/>
    </source>
</evidence>
<sequence>MVARSVHKLATFLGFLSIFHAAYSAVQHRSYLRITEQEFTTLPIDIIIQGIMSMFAVMYGVMHIAGDFKEIRAVVDLENKSWDTLRNLPSFQIFNHRGKSLSPEYLLSESDRRDMREKHL</sequence>
<keyword evidence="5 8" id="KW-0256">Endoplasmic reticulum</keyword>
<evidence type="ECO:0000256" key="2">
    <source>
        <dbReference type="ARBA" id="ARBA00006109"/>
    </source>
</evidence>
<dbReference type="GO" id="GO:0072546">
    <property type="term" value="C:EMC complex"/>
    <property type="evidence" value="ECO:0007669"/>
    <property type="project" value="UniProtKB-UniRule"/>
</dbReference>
<dbReference type="InterPro" id="IPR018937">
    <property type="entry name" value="MMgT"/>
</dbReference>
<evidence type="ECO:0000313" key="11">
    <source>
        <dbReference type="RefSeq" id="XP_011505857.1"/>
    </source>
</evidence>
<dbReference type="AlphaFoldDB" id="A0AAJ7E2W5"/>
<evidence type="ECO:0000256" key="8">
    <source>
        <dbReference type="RuleBase" id="RU367002"/>
    </source>
</evidence>
<keyword evidence="9" id="KW-0732">Signal</keyword>
<proteinExistence type="inferred from homology"/>
<dbReference type="GO" id="GO:0022890">
    <property type="term" value="F:inorganic cation transmembrane transporter activity"/>
    <property type="evidence" value="ECO:0007669"/>
    <property type="project" value="TreeGrafter"/>
</dbReference>
<dbReference type="PANTHER" id="PTHR21181">
    <property type="match status" value="1"/>
</dbReference>
<evidence type="ECO:0000313" key="10">
    <source>
        <dbReference type="Proteomes" id="UP000695007"/>
    </source>
</evidence>
<evidence type="ECO:0000256" key="4">
    <source>
        <dbReference type="ARBA" id="ARBA00022692"/>
    </source>
</evidence>
<evidence type="ECO:0000256" key="1">
    <source>
        <dbReference type="ARBA" id="ARBA00004477"/>
    </source>
</evidence>
<keyword evidence="6 8" id="KW-1133">Transmembrane helix</keyword>
<feature type="transmembrane region" description="Helical" evidence="8">
    <location>
        <begin position="40"/>
        <end position="62"/>
    </location>
</feature>
<keyword evidence="4 8" id="KW-0812">Transmembrane</keyword>
<dbReference type="GO" id="GO:0031901">
    <property type="term" value="C:early endosome membrane"/>
    <property type="evidence" value="ECO:0007669"/>
    <property type="project" value="UniProtKB-SubCell"/>
</dbReference>
<feature type="signal peptide" evidence="9">
    <location>
        <begin position="1"/>
        <end position="24"/>
    </location>
</feature>
<reference evidence="11" key="1">
    <citation type="submission" date="2025-08" db="UniProtKB">
        <authorList>
            <consortium name="RefSeq"/>
        </authorList>
    </citation>
    <scope>IDENTIFICATION</scope>
</reference>
<feature type="chain" id="PRO_5042590546" description="Membrane magnesium transporter" evidence="9">
    <location>
        <begin position="25"/>
        <end position="120"/>
    </location>
</feature>
<keyword evidence="8" id="KW-0333">Golgi apparatus</keyword>
<keyword evidence="7 8" id="KW-0472">Membrane</keyword>
<evidence type="ECO:0000256" key="5">
    <source>
        <dbReference type="ARBA" id="ARBA00022824"/>
    </source>
</evidence>
<dbReference type="KEGG" id="csol:105368533"/>
<dbReference type="GeneID" id="105368533"/>
<keyword evidence="10" id="KW-1185">Reference proteome</keyword>
<comment type="function">
    <text evidence="8">Part of the endoplasmic reticulum membrane protein complex (EMC) that enables the energy-independent insertion into endoplasmic reticulum membranes of newly synthesized membrane proteins. May be involved in Mg(2+) transport.</text>
</comment>
<name>A0AAJ7E2W5_9HYME</name>
<dbReference type="CTD" id="35159"/>
<gene>
    <name evidence="11" type="primary">LOC105368533</name>
</gene>
<evidence type="ECO:0000256" key="9">
    <source>
        <dbReference type="SAM" id="SignalP"/>
    </source>
</evidence>